<evidence type="ECO:0000313" key="1">
    <source>
        <dbReference type="EMBL" id="KAK7394527.1"/>
    </source>
</evidence>
<dbReference type="Proteomes" id="UP001386955">
    <property type="component" value="Unassembled WGS sequence"/>
</dbReference>
<accession>A0AAN9XIU9</accession>
<proteinExistence type="predicted"/>
<evidence type="ECO:0000313" key="2">
    <source>
        <dbReference type="Proteomes" id="UP001386955"/>
    </source>
</evidence>
<gene>
    <name evidence="1" type="ORF">VNO78_15056</name>
</gene>
<comment type="caution">
    <text evidence="1">The sequence shown here is derived from an EMBL/GenBank/DDBJ whole genome shotgun (WGS) entry which is preliminary data.</text>
</comment>
<name>A0AAN9XIU9_PSOTE</name>
<reference evidence="1 2" key="1">
    <citation type="submission" date="2024-01" db="EMBL/GenBank/DDBJ databases">
        <title>The genomes of 5 underutilized Papilionoideae crops provide insights into root nodulation and disease resistanc.</title>
        <authorList>
            <person name="Jiang F."/>
        </authorList>
    </citation>
    <scope>NUCLEOTIDE SEQUENCE [LARGE SCALE GENOMIC DNA]</scope>
    <source>
        <strain evidence="1">DUOXIRENSHENG_FW03</strain>
        <tissue evidence="1">Leaves</tissue>
    </source>
</reference>
<dbReference type="AlphaFoldDB" id="A0AAN9XIU9"/>
<dbReference type="EMBL" id="JAYMYS010000004">
    <property type="protein sequence ID" value="KAK7394527.1"/>
    <property type="molecule type" value="Genomic_DNA"/>
</dbReference>
<sequence length="66" mass="7390">MKSFTFQTTFSLSISHSFHSPASLYQTCIINMVSFQPQCVLCPLSSPSLQRPFSLPLYPFTSVKPS</sequence>
<protein>
    <submittedName>
        <fullName evidence="1">Uncharacterized protein</fullName>
    </submittedName>
</protein>
<organism evidence="1 2">
    <name type="scientific">Psophocarpus tetragonolobus</name>
    <name type="common">Winged bean</name>
    <name type="synonym">Dolichos tetragonolobus</name>
    <dbReference type="NCBI Taxonomy" id="3891"/>
    <lineage>
        <taxon>Eukaryota</taxon>
        <taxon>Viridiplantae</taxon>
        <taxon>Streptophyta</taxon>
        <taxon>Embryophyta</taxon>
        <taxon>Tracheophyta</taxon>
        <taxon>Spermatophyta</taxon>
        <taxon>Magnoliopsida</taxon>
        <taxon>eudicotyledons</taxon>
        <taxon>Gunneridae</taxon>
        <taxon>Pentapetalae</taxon>
        <taxon>rosids</taxon>
        <taxon>fabids</taxon>
        <taxon>Fabales</taxon>
        <taxon>Fabaceae</taxon>
        <taxon>Papilionoideae</taxon>
        <taxon>50 kb inversion clade</taxon>
        <taxon>NPAAA clade</taxon>
        <taxon>indigoferoid/millettioid clade</taxon>
        <taxon>Phaseoleae</taxon>
        <taxon>Psophocarpus</taxon>
    </lineage>
</organism>
<keyword evidence="2" id="KW-1185">Reference proteome</keyword>